<proteinExistence type="inferred from homology"/>
<protein>
    <submittedName>
        <fullName evidence="7">Nitroreductase</fullName>
    </submittedName>
</protein>
<gene>
    <name evidence="7" type="ORF">Cspa_c47500</name>
</gene>
<comment type="similarity">
    <text evidence="2">Belongs to the nitroreductase family.</text>
</comment>
<dbReference type="STRING" id="36745.CLSAP_45230"/>
<evidence type="ECO:0000313" key="8">
    <source>
        <dbReference type="Proteomes" id="UP000011728"/>
    </source>
</evidence>
<dbReference type="PANTHER" id="PTHR43673">
    <property type="entry name" value="NAD(P)H NITROREDUCTASE YDGI-RELATED"/>
    <property type="match status" value="1"/>
</dbReference>
<dbReference type="Gene3D" id="3.40.109.10">
    <property type="entry name" value="NADH Oxidase"/>
    <property type="match status" value="1"/>
</dbReference>
<dbReference type="KEGG" id="csr:Cspa_c47500"/>
<accession>M1MQN5</accession>
<keyword evidence="5" id="KW-0560">Oxidoreductase</keyword>
<evidence type="ECO:0000256" key="4">
    <source>
        <dbReference type="ARBA" id="ARBA00022643"/>
    </source>
</evidence>
<dbReference type="eggNOG" id="COG0778">
    <property type="taxonomic scope" value="Bacteria"/>
</dbReference>
<comment type="cofactor">
    <cofactor evidence="1">
        <name>FMN</name>
        <dbReference type="ChEBI" id="CHEBI:58210"/>
    </cofactor>
</comment>
<keyword evidence="3" id="KW-0285">Flavoprotein</keyword>
<evidence type="ECO:0000313" key="7">
    <source>
        <dbReference type="EMBL" id="AGF58503.1"/>
    </source>
</evidence>
<dbReference type="OrthoDB" id="9783470at2"/>
<evidence type="ECO:0000256" key="2">
    <source>
        <dbReference type="ARBA" id="ARBA00007118"/>
    </source>
</evidence>
<dbReference type="HOGENOM" id="CLU_070764_7_0_9"/>
<keyword evidence="4" id="KW-0288">FMN</keyword>
<evidence type="ECO:0000256" key="1">
    <source>
        <dbReference type="ARBA" id="ARBA00001917"/>
    </source>
</evidence>
<evidence type="ECO:0000259" key="6">
    <source>
        <dbReference type="Pfam" id="PF00881"/>
    </source>
</evidence>
<dbReference type="PATRIC" id="fig|931276.5.peg.4787"/>
<sequence length="185" mass="20390">MNGTIKSIMKRCSIRKFKKDKISEIEIDILMKAALAAPSGANLQPWHFSFVEETKLITGLEDYLVELAMNSGDEIAIERLKSRNNKVIFDAPLLVVVSSPLKGHFDMLDCGIAIENIVIAAESIGLSSIILGGMRVAFNGDKKAIYEELFCIPKGNQFVAAIAIGHADMISKQHELDESKITRIK</sequence>
<evidence type="ECO:0000256" key="3">
    <source>
        <dbReference type="ARBA" id="ARBA00022630"/>
    </source>
</evidence>
<dbReference type="CDD" id="cd02062">
    <property type="entry name" value="Nitro_FMN_reductase"/>
    <property type="match status" value="1"/>
</dbReference>
<keyword evidence="8" id="KW-1185">Reference proteome</keyword>
<dbReference type="RefSeq" id="WP_015394812.1">
    <property type="nucleotide sequence ID" value="NC_020291.1"/>
</dbReference>
<dbReference type="AlphaFoldDB" id="M1MQN5"/>
<organism evidence="7 8">
    <name type="scientific">Clostridium saccharoperbutylacetonicum N1-4(HMT)</name>
    <dbReference type="NCBI Taxonomy" id="931276"/>
    <lineage>
        <taxon>Bacteria</taxon>
        <taxon>Bacillati</taxon>
        <taxon>Bacillota</taxon>
        <taxon>Clostridia</taxon>
        <taxon>Eubacteriales</taxon>
        <taxon>Clostridiaceae</taxon>
        <taxon>Clostridium</taxon>
    </lineage>
</organism>
<reference evidence="7 8" key="1">
    <citation type="submission" date="2013-02" db="EMBL/GenBank/DDBJ databases">
        <title>Genome sequence of Clostridium saccharoperbutylacetonicum N1-4(HMT).</title>
        <authorList>
            <person name="Poehlein A."/>
            <person name="Daniel R."/>
        </authorList>
    </citation>
    <scope>NUCLEOTIDE SEQUENCE [LARGE SCALE GENOMIC DNA]</scope>
    <source>
        <strain evidence="8">N1-4(HMT)</strain>
    </source>
</reference>
<name>M1MQN5_9CLOT</name>
<dbReference type="SUPFAM" id="SSF55469">
    <property type="entry name" value="FMN-dependent nitroreductase-like"/>
    <property type="match status" value="1"/>
</dbReference>
<dbReference type="GO" id="GO:0016491">
    <property type="term" value="F:oxidoreductase activity"/>
    <property type="evidence" value="ECO:0007669"/>
    <property type="project" value="UniProtKB-KW"/>
</dbReference>
<dbReference type="PANTHER" id="PTHR43673:SF2">
    <property type="entry name" value="NITROREDUCTASE"/>
    <property type="match status" value="1"/>
</dbReference>
<dbReference type="InterPro" id="IPR029479">
    <property type="entry name" value="Nitroreductase"/>
</dbReference>
<dbReference type="InterPro" id="IPR000415">
    <property type="entry name" value="Nitroreductase-like"/>
</dbReference>
<dbReference type="EMBL" id="CP004121">
    <property type="protein sequence ID" value="AGF58503.1"/>
    <property type="molecule type" value="Genomic_DNA"/>
</dbReference>
<evidence type="ECO:0000256" key="5">
    <source>
        <dbReference type="ARBA" id="ARBA00023002"/>
    </source>
</evidence>
<dbReference type="Proteomes" id="UP000011728">
    <property type="component" value="Chromosome"/>
</dbReference>
<feature type="domain" description="Nitroreductase" evidence="6">
    <location>
        <begin position="8"/>
        <end position="166"/>
    </location>
</feature>
<dbReference type="Pfam" id="PF00881">
    <property type="entry name" value="Nitroreductase"/>
    <property type="match status" value="1"/>
</dbReference>